<accession>A0A7M5XMK2</accession>
<keyword evidence="3" id="KW-1185">Reference proteome</keyword>
<dbReference type="Proteomes" id="UP000594262">
    <property type="component" value="Unplaced"/>
</dbReference>
<name>A0A7M5XMK2_9CNID</name>
<evidence type="ECO:0000256" key="1">
    <source>
        <dbReference type="SAM" id="MobiDB-lite"/>
    </source>
</evidence>
<evidence type="ECO:0000313" key="2">
    <source>
        <dbReference type="EnsemblMetazoa" id="CLYHEMP025593.1"/>
    </source>
</evidence>
<organism evidence="2 3">
    <name type="scientific">Clytia hemisphaerica</name>
    <dbReference type="NCBI Taxonomy" id="252671"/>
    <lineage>
        <taxon>Eukaryota</taxon>
        <taxon>Metazoa</taxon>
        <taxon>Cnidaria</taxon>
        <taxon>Hydrozoa</taxon>
        <taxon>Hydroidolina</taxon>
        <taxon>Leptothecata</taxon>
        <taxon>Obeliida</taxon>
        <taxon>Clytiidae</taxon>
        <taxon>Clytia</taxon>
    </lineage>
</organism>
<evidence type="ECO:0000313" key="3">
    <source>
        <dbReference type="Proteomes" id="UP000594262"/>
    </source>
</evidence>
<dbReference type="RefSeq" id="XP_066925083.1">
    <property type="nucleotide sequence ID" value="XM_067068982.1"/>
</dbReference>
<protein>
    <submittedName>
        <fullName evidence="2">Uncharacterized protein</fullName>
    </submittedName>
</protein>
<proteinExistence type="predicted"/>
<dbReference type="EnsemblMetazoa" id="CLYHEMT025593.1">
    <property type="protein sequence ID" value="CLYHEMP025593.1"/>
    <property type="gene ID" value="CLYHEMG025593"/>
</dbReference>
<feature type="region of interest" description="Disordered" evidence="1">
    <location>
        <begin position="289"/>
        <end position="308"/>
    </location>
</feature>
<dbReference type="OrthoDB" id="6019352at2759"/>
<feature type="compositionally biased region" description="Polar residues" evidence="1">
    <location>
        <begin position="296"/>
        <end position="308"/>
    </location>
</feature>
<sequence length="308" mass="34469">MVELQCPVPGCEYQTPAGSSETVACTLLSAHSTIHMGGGRARIPSGPKLDRPKVDSGLNQEEWNLFLRRWEAFVIGSGLEANNCSTQLFQCASQSLGDSLLRSNPGIMNRPTNELLESMKSLAVVAVATCVTRTELMNMHQERDEQFRIFSSRVRGKAETCNYKTRCTCDNTIDFTDSIIRDVLIAGIEDSDIRREVLGIANILETSINDIIALVESKEMARDALPSSVGNVSSSTYRRHKPKQTEATHAETPIPCPGSRKPYLRFTEGRTGRNRKPHKMCIDCYRAKRRQERSDTNQQPQLINKTYE</sequence>
<dbReference type="AlphaFoldDB" id="A0A7M5XMK2"/>
<dbReference type="GeneID" id="136812482"/>
<reference evidence="2" key="1">
    <citation type="submission" date="2021-01" db="UniProtKB">
        <authorList>
            <consortium name="EnsemblMetazoa"/>
        </authorList>
    </citation>
    <scope>IDENTIFICATION</scope>
</reference>
<feature type="region of interest" description="Disordered" evidence="1">
    <location>
        <begin position="226"/>
        <end position="263"/>
    </location>
</feature>